<dbReference type="InterPro" id="IPR011979">
    <property type="entry name" value="Antitox_Xre"/>
</dbReference>
<organism evidence="2 3">
    <name type="scientific">Persicobacter diffluens</name>
    <dbReference type="NCBI Taxonomy" id="981"/>
    <lineage>
        <taxon>Bacteria</taxon>
        <taxon>Pseudomonadati</taxon>
        <taxon>Bacteroidota</taxon>
        <taxon>Cytophagia</taxon>
        <taxon>Cytophagales</taxon>
        <taxon>Persicobacteraceae</taxon>
        <taxon>Persicobacter</taxon>
    </lineage>
</organism>
<dbReference type="AlphaFoldDB" id="A0AAN4W1M8"/>
<protein>
    <recommendedName>
        <fullName evidence="1">Antitoxin Xre/MbcA/ParS-like toxin-binding domain-containing protein</fullName>
    </recommendedName>
</protein>
<keyword evidence="3" id="KW-1185">Reference proteome</keyword>
<dbReference type="EMBL" id="BQKE01000002">
    <property type="protein sequence ID" value="GJM62672.1"/>
    <property type="molecule type" value="Genomic_DNA"/>
</dbReference>
<proteinExistence type="predicted"/>
<feature type="domain" description="Antitoxin Xre/MbcA/ParS-like toxin-binding" evidence="1">
    <location>
        <begin position="113"/>
        <end position="162"/>
    </location>
</feature>
<accession>A0AAN4W1M8</accession>
<comment type="caution">
    <text evidence="2">The sequence shown here is derived from an EMBL/GenBank/DDBJ whole genome shotgun (WGS) entry which is preliminary data.</text>
</comment>
<dbReference type="RefSeq" id="WP_338237919.1">
    <property type="nucleotide sequence ID" value="NZ_BQKE01000002.1"/>
</dbReference>
<evidence type="ECO:0000259" key="1">
    <source>
        <dbReference type="Pfam" id="PF09722"/>
    </source>
</evidence>
<dbReference type="NCBIfam" id="TIGR02293">
    <property type="entry name" value="TAS_TIGR02293"/>
    <property type="match status" value="1"/>
</dbReference>
<dbReference type="InterPro" id="IPR024467">
    <property type="entry name" value="Xre/MbcA/ParS-like_toxin-bd"/>
</dbReference>
<reference evidence="2 3" key="1">
    <citation type="submission" date="2021-12" db="EMBL/GenBank/DDBJ databases">
        <title>Genome sequencing of bacteria with rrn-lacking chromosome and rrn-plasmid.</title>
        <authorList>
            <person name="Anda M."/>
            <person name="Iwasaki W."/>
        </authorList>
    </citation>
    <scope>NUCLEOTIDE SEQUENCE [LARGE SCALE GENOMIC DNA]</scope>
    <source>
        <strain evidence="2 3">NBRC 15940</strain>
    </source>
</reference>
<dbReference type="Pfam" id="PF09722">
    <property type="entry name" value="Xre_MbcA_ParS_C"/>
    <property type="match status" value="1"/>
</dbReference>
<dbReference type="Proteomes" id="UP001310022">
    <property type="component" value="Unassembled WGS sequence"/>
</dbReference>
<evidence type="ECO:0000313" key="3">
    <source>
        <dbReference type="Proteomes" id="UP001310022"/>
    </source>
</evidence>
<gene>
    <name evidence="2" type="ORF">PEDI_32240</name>
</gene>
<sequence>MGIKKTEDQQFKRFVPESISAQHTHSIPKEFVGNGMSYQWETNLDKINIIRNGLTYQAIEVIAQRANASIKQFLDMLQIPQTTYNKKKREGALLDGHSTELLLAINDLIAWGEEVFNQELTKFHHWLKSPNLSMGNVAPESLLDSMTGVQVVRDALDRIEYGNFA</sequence>
<name>A0AAN4W1M8_9BACT</name>
<evidence type="ECO:0000313" key="2">
    <source>
        <dbReference type="EMBL" id="GJM62672.1"/>
    </source>
</evidence>